<feature type="region of interest" description="Disordered" evidence="7">
    <location>
        <begin position="154"/>
        <end position="177"/>
    </location>
</feature>
<dbReference type="GO" id="GO:1990904">
    <property type="term" value="C:ribonucleoprotein complex"/>
    <property type="evidence" value="ECO:0007669"/>
    <property type="project" value="UniProtKB-KW"/>
</dbReference>
<evidence type="ECO:0000256" key="5">
    <source>
        <dbReference type="ARBA" id="ARBA00023274"/>
    </source>
</evidence>
<keyword evidence="6" id="KW-0175">Coiled coil</keyword>
<evidence type="ECO:0000256" key="3">
    <source>
        <dbReference type="ARBA" id="ARBA00022946"/>
    </source>
</evidence>
<evidence type="ECO:0000256" key="7">
    <source>
        <dbReference type="SAM" id="MobiDB-lite"/>
    </source>
</evidence>
<dbReference type="GO" id="GO:0000375">
    <property type="term" value="P:RNA splicing, via transesterification reactions"/>
    <property type="evidence" value="ECO:0007669"/>
    <property type="project" value="InterPro"/>
</dbReference>
<evidence type="ECO:0000256" key="2">
    <source>
        <dbReference type="ARBA" id="ARBA00022737"/>
    </source>
</evidence>
<evidence type="ECO:0000256" key="6">
    <source>
        <dbReference type="SAM" id="Coils"/>
    </source>
</evidence>
<dbReference type="GO" id="GO:0003729">
    <property type="term" value="F:mRNA binding"/>
    <property type="evidence" value="ECO:0007669"/>
    <property type="project" value="InterPro"/>
</dbReference>
<feature type="compositionally biased region" description="Polar residues" evidence="7">
    <location>
        <begin position="154"/>
        <end position="169"/>
    </location>
</feature>
<reference evidence="8 9" key="1">
    <citation type="journal article" date="2020" name="Mol. Plant">
        <title>The Chromosome-Based Rubber Tree Genome Provides New Insights into Spurge Genome Evolution and Rubber Biosynthesis.</title>
        <authorList>
            <person name="Liu J."/>
            <person name="Shi C."/>
            <person name="Shi C.C."/>
            <person name="Li W."/>
            <person name="Zhang Q.J."/>
            <person name="Zhang Y."/>
            <person name="Li K."/>
            <person name="Lu H.F."/>
            <person name="Shi C."/>
            <person name="Zhu S.T."/>
            <person name="Xiao Z.Y."/>
            <person name="Nan H."/>
            <person name="Yue Y."/>
            <person name="Zhu X.G."/>
            <person name="Wu Y."/>
            <person name="Hong X.N."/>
            <person name="Fan G.Y."/>
            <person name="Tong Y."/>
            <person name="Zhang D."/>
            <person name="Mao C.L."/>
            <person name="Liu Y.L."/>
            <person name="Hao S.J."/>
            <person name="Liu W.Q."/>
            <person name="Lv M.Q."/>
            <person name="Zhang H.B."/>
            <person name="Liu Y."/>
            <person name="Hu-Tang G.R."/>
            <person name="Wang J.P."/>
            <person name="Wang J.H."/>
            <person name="Sun Y.H."/>
            <person name="Ni S.B."/>
            <person name="Chen W.B."/>
            <person name="Zhang X.C."/>
            <person name="Jiao Y.N."/>
            <person name="Eichler E.E."/>
            <person name="Li G.H."/>
            <person name="Liu X."/>
            <person name="Gao L.Z."/>
        </authorList>
    </citation>
    <scope>NUCLEOTIDE SEQUENCE [LARGE SCALE GENOMIC DNA]</scope>
    <source>
        <strain evidence="9">cv. GT1</strain>
        <tissue evidence="8">Leaf</tissue>
    </source>
</reference>
<keyword evidence="9" id="KW-1185">Reference proteome</keyword>
<dbReference type="Proteomes" id="UP000467840">
    <property type="component" value="Chromosome 15"/>
</dbReference>
<evidence type="ECO:0000256" key="4">
    <source>
        <dbReference type="ARBA" id="ARBA00023187"/>
    </source>
</evidence>
<organism evidence="8 9">
    <name type="scientific">Hevea brasiliensis</name>
    <name type="common">Para rubber tree</name>
    <name type="synonym">Siphonia brasiliensis</name>
    <dbReference type="NCBI Taxonomy" id="3981"/>
    <lineage>
        <taxon>Eukaryota</taxon>
        <taxon>Viridiplantae</taxon>
        <taxon>Streptophyta</taxon>
        <taxon>Embryophyta</taxon>
        <taxon>Tracheophyta</taxon>
        <taxon>Spermatophyta</taxon>
        <taxon>Magnoliopsida</taxon>
        <taxon>eudicotyledons</taxon>
        <taxon>Gunneridae</taxon>
        <taxon>Pentapetalae</taxon>
        <taxon>rosids</taxon>
        <taxon>fabids</taxon>
        <taxon>Malpighiales</taxon>
        <taxon>Euphorbiaceae</taxon>
        <taxon>Crotonoideae</taxon>
        <taxon>Micrandreae</taxon>
        <taxon>Hevea</taxon>
    </lineage>
</organism>
<evidence type="ECO:0000313" key="9">
    <source>
        <dbReference type="Proteomes" id="UP000467840"/>
    </source>
</evidence>
<keyword evidence="4" id="KW-0508">mRNA splicing</keyword>
<proteinExistence type="predicted"/>
<dbReference type="AlphaFoldDB" id="A0A6A6MKX2"/>
<sequence>MIEKGSLEDIFYVEGEILPNSRGGYSSKSPLGVEDLSKSNGEVRFPWEKPTKEENEDERKWTAGNKSSTALAELTLPESKLRRLRNLTYQIKTKRKTGGLVIWRSGTSVSLYRGVSYEVPSVQLSRWILKKSEISTDSLPATAGKLIRTPSKFASSSELDVPQSNSDTTAEGKEKKETGMLEEVQYEDEVNKLLEGLLPRYTDWPGLDPLPVDADLLPGIVPVYQPPIRILPYGVRQKLAAPRLGYCYESMIKLWEKSSIAKIALERGVQLTSSEEWLKISREKIMREVEIARHANLVRKLESKLVFAERELMKAGRALSKVEEFLKPAKRWADPESITDEERFMFRRLGLMMKAFLLLESERPRGYDRLDASYLTDDDDTEDEADESYIGAHYSENEVIMMMKLVT</sequence>
<dbReference type="PANTHER" id="PTHR31846">
    <property type="entry name" value="CRS1 / YHBY (CRM) DOMAIN-CONTAINING PROTEIN"/>
    <property type="match status" value="1"/>
</dbReference>
<name>A0A6A6MKX2_HEVBR</name>
<accession>A0A6A6MKX2</accession>
<evidence type="ECO:0000256" key="1">
    <source>
        <dbReference type="ARBA" id="ARBA00022664"/>
    </source>
</evidence>
<gene>
    <name evidence="8" type="ORF">GH714_020726</name>
</gene>
<keyword evidence="2" id="KW-0677">Repeat</keyword>
<dbReference type="PANTHER" id="PTHR31846:SF19">
    <property type="entry name" value="CRM-DOMAIN CONTAINING FACTOR CFM3A, CHLOROPLASTIC_MITOCHONDRIAL"/>
    <property type="match status" value="1"/>
</dbReference>
<comment type="caution">
    <text evidence="8">The sequence shown here is derived from an EMBL/GenBank/DDBJ whole genome shotgun (WGS) entry which is preliminary data.</text>
</comment>
<feature type="compositionally biased region" description="Basic and acidic residues" evidence="7">
    <location>
        <begin position="45"/>
        <end position="61"/>
    </location>
</feature>
<feature type="coiled-coil region" evidence="6">
    <location>
        <begin position="291"/>
        <end position="318"/>
    </location>
</feature>
<keyword evidence="3" id="KW-0809">Transit peptide</keyword>
<keyword evidence="5" id="KW-0687">Ribonucleoprotein</keyword>
<evidence type="ECO:0000313" key="8">
    <source>
        <dbReference type="EMBL" id="KAF2313934.1"/>
    </source>
</evidence>
<dbReference type="GO" id="GO:0006397">
    <property type="term" value="P:mRNA processing"/>
    <property type="evidence" value="ECO:0007669"/>
    <property type="project" value="UniProtKB-KW"/>
</dbReference>
<protein>
    <submittedName>
        <fullName evidence="8">Uncharacterized protein</fullName>
    </submittedName>
</protein>
<dbReference type="InterPro" id="IPR045278">
    <property type="entry name" value="CRS1/CFM2/CFM3"/>
</dbReference>
<keyword evidence="1" id="KW-0507">mRNA processing</keyword>
<feature type="region of interest" description="Disordered" evidence="7">
    <location>
        <begin position="21"/>
        <end position="66"/>
    </location>
</feature>
<dbReference type="EMBL" id="JAAGAX010000005">
    <property type="protein sequence ID" value="KAF2313934.1"/>
    <property type="molecule type" value="Genomic_DNA"/>
</dbReference>